<dbReference type="Proteomes" id="UP001305521">
    <property type="component" value="Chromosome"/>
</dbReference>
<dbReference type="RefSeq" id="WP_318648856.1">
    <property type="nucleotide sequence ID" value="NZ_CP137852.1"/>
</dbReference>
<name>A0ABZ0PHS0_9PROT</name>
<evidence type="ECO:0008006" key="4">
    <source>
        <dbReference type="Google" id="ProtNLM"/>
    </source>
</evidence>
<evidence type="ECO:0000313" key="3">
    <source>
        <dbReference type="Proteomes" id="UP001305521"/>
    </source>
</evidence>
<keyword evidence="3" id="KW-1185">Reference proteome</keyword>
<keyword evidence="1" id="KW-0732">Signal</keyword>
<gene>
    <name evidence="2" type="ORF">R9Z33_22720</name>
</gene>
<proteinExistence type="predicted"/>
<protein>
    <recommendedName>
        <fullName evidence="4">Neuromedin U</fullName>
    </recommendedName>
</protein>
<feature type="signal peptide" evidence="1">
    <location>
        <begin position="1"/>
        <end position="19"/>
    </location>
</feature>
<feature type="chain" id="PRO_5047471153" description="Neuromedin U" evidence="1">
    <location>
        <begin position="20"/>
        <end position="277"/>
    </location>
</feature>
<reference evidence="2 3" key="1">
    <citation type="submission" date="2023-11" db="EMBL/GenBank/DDBJ databases">
        <title>Arctic aerobic anoxygenic photoheterotroph Sediminicoccus rosea KRV36 adapts its photosynthesis to long days of polar summer.</title>
        <authorList>
            <person name="Tomasch J."/>
            <person name="Kopejtka K."/>
            <person name="Bily T."/>
            <person name="Gardiner A.T."/>
            <person name="Gardian Z."/>
            <person name="Shivaramu S."/>
            <person name="Koblizek M."/>
            <person name="Engelhardt F."/>
            <person name="Kaftan D."/>
        </authorList>
    </citation>
    <scope>NUCLEOTIDE SEQUENCE [LARGE SCALE GENOMIC DNA]</scope>
    <source>
        <strain evidence="2 3">R-30</strain>
    </source>
</reference>
<dbReference type="EMBL" id="CP137852">
    <property type="protein sequence ID" value="WPB84893.1"/>
    <property type="molecule type" value="Genomic_DNA"/>
</dbReference>
<sequence length="277" mass="29386">MRILIAAACLAAASLPAAAQPAAPAPGHPHEPLSLAALARIAQNPLAKVYSVPFQNNTNFGMGPRKQTENILNIQPVLPFGLNDDWNLITRTVFPVTSQPGLTPGQGSSFGLGATQGSFFLSPARQTAGIGWGAGVLVQAPSVTDPALGSRVWGAGPSGIALAMRGPWVVGTLLNNVWSFGGGPQDAYNTFTFQPLINYNFAHSPGTYLSTQPLITADWLAPPGQRWTVPVGLALGQVFRVHGQPMNANLGAYYNVIRPDNAPAWQVRFQLVFLFPR</sequence>
<accession>A0ABZ0PHS0</accession>
<evidence type="ECO:0000313" key="2">
    <source>
        <dbReference type="EMBL" id="WPB84893.1"/>
    </source>
</evidence>
<organism evidence="2 3">
    <name type="scientific">Sediminicoccus rosea</name>
    <dbReference type="NCBI Taxonomy" id="1225128"/>
    <lineage>
        <taxon>Bacteria</taxon>
        <taxon>Pseudomonadati</taxon>
        <taxon>Pseudomonadota</taxon>
        <taxon>Alphaproteobacteria</taxon>
        <taxon>Acetobacterales</taxon>
        <taxon>Roseomonadaceae</taxon>
        <taxon>Sediminicoccus</taxon>
    </lineage>
</organism>
<evidence type="ECO:0000256" key="1">
    <source>
        <dbReference type="SAM" id="SignalP"/>
    </source>
</evidence>